<evidence type="ECO:0000313" key="2">
    <source>
        <dbReference type="EMBL" id="KAA9301300.1"/>
    </source>
</evidence>
<accession>A0A5N1GRI1</accession>
<reference evidence="2 3" key="1">
    <citation type="submission" date="2019-09" db="EMBL/GenBank/DDBJ databases">
        <title>Draft genome sequence assemblies of isolates from the urinary tract.</title>
        <authorList>
            <person name="Mores C.R."/>
            <person name="Putonti C."/>
            <person name="Wolfe A.J."/>
        </authorList>
    </citation>
    <scope>NUCLEOTIDE SEQUENCE [LARGE SCALE GENOMIC DNA]</scope>
    <source>
        <strain evidence="2 3">UMB623</strain>
    </source>
</reference>
<organism evidence="2 3">
    <name type="scientific">Aerococcus sanguinicola</name>
    <dbReference type="NCBI Taxonomy" id="119206"/>
    <lineage>
        <taxon>Bacteria</taxon>
        <taxon>Bacillati</taxon>
        <taxon>Bacillota</taxon>
        <taxon>Bacilli</taxon>
        <taxon>Lactobacillales</taxon>
        <taxon>Aerococcaceae</taxon>
        <taxon>Aerococcus</taxon>
    </lineage>
</organism>
<comment type="similarity">
    <text evidence="1">Belongs to the ROK (NagC/XylR) family.</text>
</comment>
<dbReference type="PANTHER" id="PTHR18964">
    <property type="entry name" value="ROK (REPRESSOR, ORF, KINASE) FAMILY"/>
    <property type="match status" value="1"/>
</dbReference>
<comment type="caution">
    <text evidence="2">The sequence shown here is derived from an EMBL/GenBank/DDBJ whole genome shotgun (WGS) entry which is preliminary data.</text>
</comment>
<dbReference type="Gene3D" id="3.30.420.40">
    <property type="match status" value="2"/>
</dbReference>
<dbReference type="RefSeq" id="WP_070430460.1">
    <property type="nucleotide sequence ID" value="NZ_VYWO01000002.1"/>
</dbReference>
<dbReference type="OrthoDB" id="9768323at2"/>
<dbReference type="AlphaFoldDB" id="A0A5N1GRI1"/>
<evidence type="ECO:0000256" key="1">
    <source>
        <dbReference type="ARBA" id="ARBA00006479"/>
    </source>
</evidence>
<dbReference type="InterPro" id="IPR000600">
    <property type="entry name" value="ROK"/>
</dbReference>
<dbReference type="PANTHER" id="PTHR18964:SF149">
    <property type="entry name" value="BIFUNCTIONAL UDP-N-ACETYLGLUCOSAMINE 2-EPIMERASE_N-ACETYLMANNOSAMINE KINASE"/>
    <property type="match status" value="1"/>
</dbReference>
<protein>
    <submittedName>
        <fullName evidence="2">ROK family protein</fullName>
    </submittedName>
</protein>
<dbReference type="Proteomes" id="UP000327148">
    <property type="component" value="Unassembled WGS sequence"/>
</dbReference>
<dbReference type="InterPro" id="IPR043129">
    <property type="entry name" value="ATPase_NBD"/>
</dbReference>
<evidence type="ECO:0000313" key="3">
    <source>
        <dbReference type="Proteomes" id="UP000327148"/>
    </source>
</evidence>
<name>A0A5N1GRI1_9LACT</name>
<sequence>MAKETSYRIGVDVGGSKVSAALVTDQLEIVEKRSTATPQEDGEALFHVVKELITDLMAVAQPLGVRGIGLGIPGKVDREAGIARYQMMIPWPNFPIVDRLQAYFSCPIVIDNDVAVAALAEYQERSVREEAVFSYVTVSTGISSQNFVQGHLVRGQGFAGELALVPVDYRKPDQLVQHFASGTAIQERGQDLLANPQLTTQDIFDRAKSGQAEAQRLIEEGAQVLAWSLYQLICFFDPDEIVLGGSVIIEQPYYLQATKTALKAMLFSDQEHVLDHIRASHLGKDNGLLGAAALVD</sequence>
<dbReference type="EMBL" id="VYWO01000002">
    <property type="protein sequence ID" value="KAA9301300.1"/>
    <property type="molecule type" value="Genomic_DNA"/>
</dbReference>
<dbReference type="Pfam" id="PF00480">
    <property type="entry name" value="ROK"/>
    <property type="match status" value="1"/>
</dbReference>
<gene>
    <name evidence="2" type="ORF">F6I03_05370</name>
</gene>
<dbReference type="SUPFAM" id="SSF53067">
    <property type="entry name" value="Actin-like ATPase domain"/>
    <property type="match status" value="1"/>
</dbReference>
<proteinExistence type="inferred from homology"/>